<protein>
    <submittedName>
        <fullName evidence="1">Uncharacterized protein</fullName>
    </submittedName>
</protein>
<gene>
    <name evidence="1" type="ORF">g.25031</name>
</gene>
<reference evidence="1" key="1">
    <citation type="submission" date="2018-04" db="EMBL/GenBank/DDBJ databases">
        <title>Transcriptome assembly of Sipha flava.</title>
        <authorList>
            <person name="Scully E.D."/>
            <person name="Geib S.M."/>
            <person name="Palmer N.A."/>
            <person name="Koch K."/>
            <person name="Bradshaw J."/>
            <person name="Heng-Moss T."/>
            <person name="Sarath G."/>
        </authorList>
    </citation>
    <scope>NUCLEOTIDE SEQUENCE</scope>
</reference>
<proteinExistence type="predicted"/>
<dbReference type="EMBL" id="GGMS01013451">
    <property type="protein sequence ID" value="MBY82654.1"/>
    <property type="molecule type" value="Transcribed_RNA"/>
</dbReference>
<name>A0A2S2QY96_9HEMI</name>
<organism evidence="1">
    <name type="scientific">Sipha flava</name>
    <name type="common">yellow sugarcane aphid</name>
    <dbReference type="NCBI Taxonomy" id="143950"/>
    <lineage>
        <taxon>Eukaryota</taxon>
        <taxon>Metazoa</taxon>
        <taxon>Ecdysozoa</taxon>
        <taxon>Arthropoda</taxon>
        <taxon>Hexapoda</taxon>
        <taxon>Insecta</taxon>
        <taxon>Pterygota</taxon>
        <taxon>Neoptera</taxon>
        <taxon>Paraneoptera</taxon>
        <taxon>Hemiptera</taxon>
        <taxon>Sternorrhyncha</taxon>
        <taxon>Aphidomorpha</taxon>
        <taxon>Aphidoidea</taxon>
        <taxon>Aphididae</taxon>
        <taxon>Sipha</taxon>
    </lineage>
</organism>
<dbReference type="AlphaFoldDB" id="A0A2S2QY96"/>
<accession>A0A2S2QY96</accession>
<sequence length="164" mass="18548">MSLYEALFGCKIKIGLNTSNLPHDVISTIDNEEQLAELITEQSQEINLNVENDVSNTEQPKEVNLSVDTEVDTEHLVFTTIRTTKKLNKKNANVMRTRAKENLENQAKKIMAWSDKKLLPVEVHSTVRVPVPEVDKGRGDARNILAIVLEVMNKLIKLVFNVNK</sequence>
<evidence type="ECO:0000313" key="1">
    <source>
        <dbReference type="EMBL" id="MBY82654.1"/>
    </source>
</evidence>
<dbReference type="OrthoDB" id="2499658at2759"/>